<feature type="region of interest" description="Disordered" evidence="1">
    <location>
        <begin position="84"/>
        <end position="106"/>
    </location>
</feature>
<name>A0A7J7TXN3_PIPKU</name>
<comment type="caution">
    <text evidence="2">The sequence shown here is derived from an EMBL/GenBank/DDBJ whole genome shotgun (WGS) entry which is preliminary data.</text>
</comment>
<accession>A0A7J7TXN3</accession>
<evidence type="ECO:0000313" key="2">
    <source>
        <dbReference type="EMBL" id="KAF6305336.1"/>
    </source>
</evidence>
<dbReference type="Proteomes" id="UP000558488">
    <property type="component" value="Unassembled WGS sequence"/>
</dbReference>
<sequence length="137" mass="14061">MMTVRVRQWPASPWPPASCTPHQGPALGWPSPWAVCASQRGKLVPGLEAGLQLLRHLQGHGPGSPGLSRHVGPWCPFCCHGSEEPQREGCGQGRRGVPGSGLSSESNSALSLASAGCATPSSKVSSAHLGACKGGVH</sequence>
<keyword evidence="3" id="KW-1185">Reference proteome</keyword>
<reference evidence="2 3" key="1">
    <citation type="journal article" date="2020" name="Nature">
        <title>Six reference-quality genomes reveal evolution of bat adaptations.</title>
        <authorList>
            <person name="Jebb D."/>
            <person name="Huang Z."/>
            <person name="Pippel M."/>
            <person name="Hughes G.M."/>
            <person name="Lavrichenko K."/>
            <person name="Devanna P."/>
            <person name="Winkler S."/>
            <person name="Jermiin L.S."/>
            <person name="Skirmuntt E.C."/>
            <person name="Katzourakis A."/>
            <person name="Burkitt-Gray L."/>
            <person name="Ray D.A."/>
            <person name="Sullivan K.A.M."/>
            <person name="Roscito J.G."/>
            <person name="Kirilenko B.M."/>
            <person name="Davalos L.M."/>
            <person name="Corthals A.P."/>
            <person name="Power M.L."/>
            <person name="Jones G."/>
            <person name="Ransome R.D."/>
            <person name="Dechmann D.K.N."/>
            <person name="Locatelli A.G."/>
            <person name="Puechmaille S.J."/>
            <person name="Fedrigo O."/>
            <person name="Jarvis E.D."/>
            <person name="Hiller M."/>
            <person name="Vernes S.C."/>
            <person name="Myers E.W."/>
            <person name="Teeling E.C."/>
        </authorList>
    </citation>
    <scope>NUCLEOTIDE SEQUENCE [LARGE SCALE GENOMIC DNA]</scope>
    <source>
        <strain evidence="2">MPipKuh1</strain>
        <tissue evidence="2">Flight muscle</tissue>
    </source>
</reference>
<proteinExistence type="predicted"/>
<dbReference type="EMBL" id="JACAGB010000023">
    <property type="protein sequence ID" value="KAF6305336.1"/>
    <property type="molecule type" value="Genomic_DNA"/>
</dbReference>
<evidence type="ECO:0000256" key="1">
    <source>
        <dbReference type="SAM" id="MobiDB-lite"/>
    </source>
</evidence>
<organism evidence="2 3">
    <name type="scientific">Pipistrellus kuhlii</name>
    <name type="common">Kuhl's pipistrelle</name>
    <dbReference type="NCBI Taxonomy" id="59472"/>
    <lineage>
        <taxon>Eukaryota</taxon>
        <taxon>Metazoa</taxon>
        <taxon>Chordata</taxon>
        <taxon>Craniata</taxon>
        <taxon>Vertebrata</taxon>
        <taxon>Euteleostomi</taxon>
        <taxon>Mammalia</taxon>
        <taxon>Eutheria</taxon>
        <taxon>Laurasiatheria</taxon>
        <taxon>Chiroptera</taxon>
        <taxon>Yangochiroptera</taxon>
        <taxon>Vespertilionidae</taxon>
        <taxon>Pipistrellus</taxon>
    </lineage>
</organism>
<gene>
    <name evidence="2" type="ORF">mPipKuh1_009226</name>
</gene>
<evidence type="ECO:0000313" key="3">
    <source>
        <dbReference type="Proteomes" id="UP000558488"/>
    </source>
</evidence>
<dbReference type="AlphaFoldDB" id="A0A7J7TXN3"/>
<feature type="compositionally biased region" description="Gly residues" evidence="1">
    <location>
        <begin position="90"/>
        <end position="99"/>
    </location>
</feature>
<protein>
    <submittedName>
        <fullName evidence="2">Uncharacterized protein</fullName>
    </submittedName>
</protein>